<reference evidence="2 3" key="1">
    <citation type="journal article" date="2019" name="Int. J. Syst. Evol. Microbiol.">
        <title>The Global Catalogue of Microorganisms (GCM) 10K type strain sequencing project: providing services to taxonomists for standard genome sequencing and annotation.</title>
        <authorList>
            <consortium name="The Broad Institute Genomics Platform"/>
            <consortium name="The Broad Institute Genome Sequencing Center for Infectious Disease"/>
            <person name="Wu L."/>
            <person name="Ma J."/>
        </authorList>
    </citation>
    <scope>NUCLEOTIDE SEQUENCE [LARGE SCALE GENOMIC DNA]</scope>
    <source>
        <strain evidence="2 3">XZYJ18</strain>
    </source>
</reference>
<comment type="caution">
    <text evidence="2">The sequence shown here is derived from an EMBL/GenBank/DDBJ whole genome shotgun (WGS) entry which is preliminary data.</text>
</comment>
<organism evidence="2 3">
    <name type="scientific">Halorussus aquaticus</name>
    <dbReference type="NCBI Taxonomy" id="2953748"/>
    <lineage>
        <taxon>Archaea</taxon>
        <taxon>Methanobacteriati</taxon>
        <taxon>Methanobacteriota</taxon>
        <taxon>Stenosarchaea group</taxon>
        <taxon>Halobacteria</taxon>
        <taxon>Halobacteriales</taxon>
        <taxon>Haladaptataceae</taxon>
        <taxon>Halorussus</taxon>
    </lineage>
</organism>
<evidence type="ECO:0000313" key="3">
    <source>
        <dbReference type="Proteomes" id="UP001595945"/>
    </source>
</evidence>
<dbReference type="RefSeq" id="WP_254269218.1">
    <property type="nucleotide sequence ID" value="NZ_CP100400.1"/>
</dbReference>
<accession>A0ABD5Q2X0</accession>
<keyword evidence="3" id="KW-1185">Reference proteome</keyword>
<protein>
    <submittedName>
        <fullName evidence="2">Uncharacterized protein</fullName>
    </submittedName>
</protein>
<name>A0ABD5Q2X0_9EURY</name>
<dbReference type="AlphaFoldDB" id="A0ABD5Q2X0"/>
<evidence type="ECO:0000256" key="1">
    <source>
        <dbReference type="SAM" id="Phobius"/>
    </source>
</evidence>
<keyword evidence="1" id="KW-0812">Transmembrane</keyword>
<feature type="transmembrane region" description="Helical" evidence="1">
    <location>
        <begin position="12"/>
        <end position="31"/>
    </location>
</feature>
<gene>
    <name evidence="2" type="ORF">ACFO9K_12490</name>
</gene>
<evidence type="ECO:0000313" key="2">
    <source>
        <dbReference type="EMBL" id="MFC4825077.1"/>
    </source>
</evidence>
<dbReference type="Proteomes" id="UP001595945">
    <property type="component" value="Unassembled WGS sequence"/>
</dbReference>
<sequence length="78" mass="7725">MIPLLAAKALAGNIGQIIILVAAAALALMALSQAGMLIELVVSLVEWVVTDLGGAAGEFVMDLLAAIVKALGADAIGV</sequence>
<proteinExistence type="predicted"/>
<dbReference type="GeneID" id="73044219"/>
<keyword evidence="1" id="KW-1133">Transmembrane helix</keyword>
<dbReference type="EMBL" id="JBHSHT010000001">
    <property type="protein sequence ID" value="MFC4825077.1"/>
    <property type="molecule type" value="Genomic_DNA"/>
</dbReference>
<keyword evidence="1" id="KW-0472">Membrane</keyword>